<evidence type="ECO:0000313" key="5">
    <source>
        <dbReference type="Proteomes" id="UP001159364"/>
    </source>
</evidence>
<dbReference type="Pfam" id="PF13837">
    <property type="entry name" value="Myb_DNA-bind_4"/>
    <property type="match status" value="1"/>
</dbReference>
<protein>
    <recommendedName>
        <fullName evidence="3">Myb/SANT-like DNA-binding domain-containing protein</fullName>
    </recommendedName>
</protein>
<feature type="compositionally biased region" description="Basic and acidic residues" evidence="2">
    <location>
        <begin position="262"/>
        <end position="277"/>
    </location>
</feature>
<evidence type="ECO:0000256" key="2">
    <source>
        <dbReference type="SAM" id="MobiDB-lite"/>
    </source>
</evidence>
<gene>
    <name evidence="4" type="ORF">K2173_021097</name>
</gene>
<feature type="compositionally biased region" description="Basic and acidic residues" evidence="2">
    <location>
        <begin position="235"/>
        <end position="250"/>
    </location>
</feature>
<dbReference type="EMBL" id="JAIWQS010000004">
    <property type="protein sequence ID" value="KAJ8768157.1"/>
    <property type="molecule type" value="Genomic_DNA"/>
</dbReference>
<dbReference type="AlphaFoldDB" id="A0AAV8TMH9"/>
<feature type="region of interest" description="Disordered" evidence="2">
    <location>
        <begin position="235"/>
        <end position="277"/>
    </location>
</feature>
<dbReference type="PANTHER" id="PTHR46327">
    <property type="entry name" value="F16F4.11 PROTEIN-RELATED"/>
    <property type="match status" value="1"/>
</dbReference>
<name>A0AAV8TMH9_9ROSI</name>
<organism evidence="4 5">
    <name type="scientific">Erythroxylum novogranatense</name>
    <dbReference type="NCBI Taxonomy" id="1862640"/>
    <lineage>
        <taxon>Eukaryota</taxon>
        <taxon>Viridiplantae</taxon>
        <taxon>Streptophyta</taxon>
        <taxon>Embryophyta</taxon>
        <taxon>Tracheophyta</taxon>
        <taxon>Spermatophyta</taxon>
        <taxon>Magnoliopsida</taxon>
        <taxon>eudicotyledons</taxon>
        <taxon>Gunneridae</taxon>
        <taxon>Pentapetalae</taxon>
        <taxon>rosids</taxon>
        <taxon>fabids</taxon>
        <taxon>Malpighiales</taxon>
        <taxon>Erythroxylaceae</taxon>
        <taxon>Erythroxylum</taxon>
    </lineage>
</organism>
<sequence length="368" mass="42612">MPGELYGSMQLHDNQHPQLYQCASVGQRTIHDGLHSDVSITEELNPSAAEGESGSTWQRVRWTEEMVKLLITALSYIGDEGTSDCIGFGRRKSSLLQKIGKWKCVSRVMVERGYHASPQQCEDKFNDLNKRYKKLNELLGRGTCCKVVQKPELLYVMDIPEKAKGEARKILSSKHLFYEEMCSYHNRNRLFLPHDPDLYRSLQLILWGSLEFGKHSSWQRDHDIFLQAQDSAAEDHCEGSEASTKRLRENETEDVDAGSSLKHLDGSSKSDAQQKDHLDLYNVAPEASKTPELLERRMEFLALKLEERKLEIQAQRLKLEKQQLQTKTINWKQDREIQKMRLENERIKLENEHMALELKHKELTASYK</sequence>
<dbReference type="Gene3D" id="1.10.10.60">
    <property type="entry name" value="Homeodomain-like"/>
    <property type="match status" value="1"/>
</dbReference>
<accession>A0AAV8TMH9</accession>
<evidence type="ECO:0000313" key="4">
    <source>
        <dbReference type="EMBL" id="KAJ8768157.1"/>
    </source>
</evidence>
<keyword evidence="5" id="KW-1185">Reference proteome</keyword>
<feature type="coiled-coil region" evidence="1">
    <location>
        <begin position="300"/>
        <end position="366"/>
    </location>
</feature>
<comment type="caution">
    <text evidence="4">The sequence shown here is derived from an EMBL/GenBank/DDBJ whole genome shotgun (WGS) entry which is preliminary data.</text>
</comment>
<proteinExistence type="predicted"/>
<feature type="domain" description="Myb/SANT-like DNA-binding" evidence="3">
    <location>
        <begin position="59"/>
        <end position="149"/>
    </location>
</feature>
<dbReference type="InterPro" id="IPR044822">
    <property type="entry name" value="Myb_DNA-bind_4"/>
</dbReference>
<keyword evidence="1" id="KW-0175">Coiled coil</keyword>
<dbReference type="Proteomes" id="UP001159364">
    <property type="component" value="Linkage Group LG04"/>
</dbReference>
<evidence type="ECO:0000256" key="1">
    <source>
        <dbReference type="SAM" id="Coils"/>
    </source>
</evidence>
<reference evidence="4 5" key="1">
    <citation type="submission" date="2021-09" db="EMBL/GenBank/DDBJ databases">
        <title>Genomic insights and catalytic innovation underlie evolution of tropane alkaloids biosynthesis.</title>
        <authorList>
            <person name="Wang Y.-J."/>
            <person name="Tian T."/>
            <person name="Huang J.-P."/>
            <person name="Huang S.-X."/>
        </authorList>
    </citation>
    <scope>NUCLEOTIDE SEQUENCE [LARGE SCALE GENOMIC DNA]</scope>
    <source>
        <strain evidence="4">KIB-2018</strain>
        <tissue evidence="4">Leaf</tissue>
    </source>
</reference>
<evidence type="ECO:0000259" key="3">
    <source>
        <dbReference type="Pfam" id="PF13837"/>
    </source>
</evidence>
<dbReference type="PANTHER" id="PTHR46327:SF3">
    <property type="entry name" value="TRANSCRIPTION FACTOR"/>
    <property type="match status" value="1"/>
</dbReference>